<proteinExistence type="predicted"/>
<evidence type="ECO:0000313" key="1">
    <source>
        <dbReference type="EMBL" id="SJK86643.1"/>
    </source>
</evidence>
<dbReference type="RefSeq" id="XP_021338775.1">
    <property type="nucleotide sequence ID" value="XM_021482232.1"/>
</dbReference>
<name>A0A1R4ACA1_BABMR</name>
<protein>
    <submittedName>
        <fullName evidence="1">Uncharacterized protein</fullName>
    </submittedName>
</protein>
<sequence length="425" mass="48597">MYINPKKSRKHTLSCNAATYRSVTTYCRNKLLHSLKYYLSINTAESNFIALNIICDILKRLPNDTKFSLDLYKLIVSLFFRLGCDTSREYLNFLQLVAETTPEMRYIVLHGIANYHLKRNDPVRLLKDVNKHFAEWKLDGHEDAVLLGYLARYKSLVANDKLYGDSGKIDIPPSIGNGIRWVFKVYMRYKRIPSAQAFELFVAANYRKDPIKCLSVIDQFISMFPNIPHIRAVKYNLLLNSTLSGTSENNTTCGGCDKEKLKNEGYSLLFNGYSPSIKNLKVVINNTESVVDKIDIYCRFLLQSPRSDYAWIELSKLILEDPNQAIKNESIKSLEHYYDPDTNIARAIGDDCLLNYLIVGIAASQRIGELIETIKVSKSARFGFEKLTRNDDKRNMSMSTKSAIEDLYRHIHGASLLGLFDVFGL</sequence>
<dbReference type="KEGG" id="bmic:BMR1_03g04155"/>
<dbReference type="Proteomes" id="UP000002899">
    <property type="component" value="Chromosome III"/>
</dbReference>
<dbReference type="GeneID" id="24425478"/>
<organism evidence="1 2">
    <name type="scientific">Babesia microti (strain RI)</name>
    <dbReference type="NCBI Taxonomy" id="1133968"/>
    <lineage>
        <taxon>Eukaryota</taxon>
        <taxon>Sar</taxon>
        <taxon>Alveolata</taxon>
        <taxon>Apicomplexa</taxon>
        <taxon>Aconoidasida</taxon>
        <taxon>Piroplasmida</taxon>
        <taxon>Babesiidae</taxon>
        <taxon>Babesia</taxon>
    </lineage>
</organism>
<dbReference type="VEuPathDB" id="PiroplasmaDB:BMR1_03g04155"/>
<evidence type="ECO:0000313" key="2">
    <source>
        <dbReference type="Proteomes" id="UP000002899"/>
    </source>
</evidence>
<reference evidence="1 2" key="3">
    <citation type="journal article" date="2016" name="Sci. Rep.">
        <title>Genome-wide diversity and gene expression profiling of Babesia microti isolates identify polymorphic genes that mediate host-pathogen interactions.</title>
        <authorList>
            <person name="Silva J.C."/>
            <person name="Cornillot E."/>
            <person name="McCracken C."/>
            <person name="Usmani-Brown S."/>
            <person name="Dwivedi A."/>
            <person name="Ifeonu O.O."/>
            <person name="Crabtree J."/>
            <person name="Gotia H.T."/>
            <person name="Virji A.Z."/>
            <person name="Reynes C."/>
            <person name="Colinge J."/>
            <person name="Kumar V."/>
            <person name="Lawres L."/>
            <person name="Pazzi J.E."/>
            <person name="Pablo J.V."/>
            <person name="Hung C."/>
            <person name="Brancato J."/>
            <person name="Kumari P."/>
            <person name="Orvis J."/>
            <person name="Tretina K."/>
            <person name="Chibucos M."/>
            <person name="Ott S."/>
            <person name="Sadzewicz L."/>
            <person name="Sengamalay N."/>
            <person name="Shetty A.C."/>
            <person name="Su Q."/>
            <person name="Tallon L."/>
            <person name="Fraser C.M."/>
            <person name="Frutos R."/>
            <person name="Molina D.M."/>
            <person name="Krause P.J."/>
            <person name="Ben Mamoun C."/>
        </authorList>
    </citation>
    <scope>NUCLEOTIDE SEQUENCE [LARGE SCALE GENOMIC DNA]</scope>
    <source>
        <strain evidence="1 2">RI</strain>
    </source>
</reference>
<dbReference type="EMBL" id="LN871598">
    <property type="protein sequence ID" value="SJK86643.1"/>
    <property type="molecule type" value="Genomic_DNA"/>
</dbReference>
<dbReference type="AlphaFoldDB" id="A0A1R4ACA1"/>
<accession>A0A1R4ACA1</accession>
<reference evidence="1 2" key="2">
    <citation type="journal article" date="2013" name="PLoS ONE">
        <title>Whole genome mapping and re-organization of the nuclear and mitochondrial genomes of Babesia microti isolates.</title>
        <authorList>
            <person name="Cornillot E."/>
            <person name="Dassouli A."/>
            <person name="Garg A."/>
            <person name="Pachikara N."/>
            <person name="Randazzo S."/>
            <person name="Depoix D."/>
            <person name="Carcy B."/>
            <person name="Delbecq S."/>
            <person name="Frutos R."/>
            <person name="Silva J.C."/>
            <person name="Sutton R."/>
            <person name="Krause P.J."/>
            <person name="Mamoun C.B."/>
        </authorList>
    </citation>
    <scope>NUCLEOTIDE SEQUENCE [LARGE SCALE GENOMIC DNA]</scope>
    <source>
        <strain evidence="1 2">RI</strain>
    </source>
</reference>
<reference evidence="1 2" key="1">
    <citation type="journal article" date="2012" name="Nucleic Acids Res.">
        <title>Sequencing of the smallest Apicomplexan genome from the human pathogen Babesia microti.</title>
        <authorList>
            <person name="Cornillot E."/>
            <person name="Hadj-Kaddour K."/>
            <person name="Dassouli A."/>
            <person name="Noel B."/>
            <person name="Ranwez V."/>
            <person name="Vacherie B."/>
            <person name="Augagneur Y."/>
            <person name="Bres V."/>
            <person name="Duclos A."/>
            <person name="Randazzo S."/>
            <person name="Carcy B."/>
            <person name="Debierre-Grockiego F."/>
            <person name="Delbecq S."/>
            <person name="Moubri-Menage K."/>
            <person name="Shams-Eldin H."/>
            <person name="Usmani-Brown S."/>
            <person name="Bringaud F."/>
            <person name="Wincker P."/>
            <person name="Vivares C.P."/>
            <person name="Schwarz R.T."/>
            <person name="Schetters T.P."/>
            <person name="Krause P.J."/>
            <person name="Gorenflot A."/>
            <person name="Berry V."/>
            <person name="Barbe V."/>
            <person name="Ben Mamoun C."/>
        </authorList>
    </citation>
    <scope>NUCLEOTIDE SEQUENCE [LARGE SCALE GENOMIC DNA]</scope>
    <source>
        <strain evidence="1 2">RI</strain>
    </source>
</reference>
<keyword evidence="2" id="KW-1185">Reference proteome</keyword>